<dbReference type="Ensembl" id="ENSMLUT00000024530.1">
    <property type="protein sequence ID" value="ENSMLUP00000018459.1"/>
    <property type="gene ID" value="ENSMLUG00000027197.1"/>
</dbReference>
<keyword evidence="10" id="KW-1185">Reference proteome</keyword>
<protein>
    <recommendedName>
        <fullName evidence="8">OCEL domain-containing protein</fullName>
    </recommendedName>
</protein>
<keyword evidence="3" id="KW-0805">Transcription regulation</keyword>
<dbReference type="InterPro" id="IPR019464">
    <property type="entry name" value="ELL_N"/>
</dbReference>
<feature type="compositionally biased region" description="Basic and acidic residues" evidence="7">
    <location>
        <begin position="445"/>
        <end position="455"/>
    </location>
</feature>
<evidence type="ECO:0000256" key="1">
    <source>
        <dbReference type="ARBA" id="ARBA00004123"/>
    </source>
</evidence>
<evidence type="ECO:0000256" key="4">
    <source>
        <dbReference type="ARBA" id="ARBA00023163"/>
    </source>
</evidence>
<dbReference type="InterPro" id="IPR036390">
    <property type="entry name" value="WH_DNA-bd_sf"/>
</dbReference>
<comment type="similarity">
    <text evidence="2 6">Belongs to the ELL/occludin family.</text>
</comment>
<dbReference type="InParanoid" id="G1Q426"/>
<dbReference type="PANTHER" id="PTHR23288">
    <property type="entry name" value="OCCLUDIN AND RNA POLYMERASE II ELONGATION FACTOR ELL"/>
    <property type="match status" value="1"/>
</dbReference>
<dbReference type="AlphaFoldDB" id="G1Q426"/>
<dbReference type="eggNOG" id="KOG4796">
    <property type="taxonomic scope" value="Eukaryota"/>
</dbReference>
<sequence>DNVTVQHTQLTRSAIQTIDPYQNHDNIVPLQVSLQSQGLQGLTNIPPNNSPTDVYKFNFQLSNMNNKNREDHNQQTDSSYSPSELSCMQLLPDEIVCRTANSYPMTQVRRAQKEEEFCKKLIKIRPRVGKRIPVRKIPQMISDPTTERKRTTPINPAYTIRKSRVTSSVYLRPYRDRVIHLLALKDYKKPELLLRLQKDGIQKRDSNSLGKILQQVANLNTQDFSYTLKDNIFKELQRDWPGYNEIERKSLELVLSKKVGLFQNVTGTNYPDSSLSSSTDETSSSQEQFYNSAVIDPLRKKKVRIAHMKTTVQSSSNGYLNNSSKGSAVDLPSPSEATANPILSALSVIHFPISNSSQPVHSNSNSCNTAGDQGSQDPYVVSFSQNSICENQCDKHSSLKTLAPIPTQIKFRNLMENKHLMSKKFQYKIMEHKVNSQEHHIELMEKQKTDSERQSEGSNPESCEEVEQVSTDSGNTCSTSGLQDYLTNYVTIVSSEQRQHYKQEFKAEYDEYRALYDKMQTVSSIFTNLDSKRKHLPPDSKEYDKITKKMSLEYHKMRQIHPNYFSERYRYQYLYKKLAHIKRLIKDYDKQQLQ</sequence>
<dbReference type="InterPro" id="IPR031176">
    <property type="entry name" value="ELL/occludin"/>
</dbReference>
<name>G1Q426_MYOLU</name>
<dbReference type="Pfam" id="PF07303">
    <property type="entry name" value="Occludin_ELL"/>
    <property type="match status" value="1"/>
</dbReference>
<dbReference type="InterPro" id="IPR042065">
    <property type="entry name" value="E3_ELL-like"/>
</dbReference>
<evidence type="ECO:0000313" key="10">
    <source>
        <dbReference type="Proteomes" id="UP000001074"/>
    </source>
</evidence>
<dbReference type="OMA" id="VHMRPYR"/>
<reference evidence="9" key="2">
    <citation type="submission" date="2025-08" db="UniProtKB">
        <authorList>
            <consortium name="Ensembl"/>
        </authorList>
    </citation>
    <scope>IDENTIFICATION</scope>
</reference>
<feature type="region of interest" description="Disordered" evidence="7">
    <location>
        <begin position="445"/>
        <end position="477"/>
    </location>
</feature>
<evidence type="ECO:0000256" key="5">
    <source>
        <dbReference type="ARBA" id="ARBA00023242"/>
    </source>
</evidence>
<evidence type="ECO:0000256" key="3">
    <source>
        <dbReference type="ARBA" id="ARBA00023015"/>
    </source>
</evidence>
<proteinExistence type="inferred from homology"/>
<dbReference type="GO" id="GO:0042795">
    <property type="term" value="P:snRNA transcription by RNA polymerase II"/>
    <property type="evidence" value="ECO:0007669"/>
    <property type="project" value="TreeGrafter"/>
</dbReference>
<feature type="domain" description="OCEL" evidence="8">
    <location>
        <begin position="483"/>
        <end position="593"/>
    </location>
</feature>
<dbReference type="SUPFAM" id="SSF46785">
    <property type="entry name" value="Winged helix' DNA-binding domain"/>
    <property type="match status" value="1"/>
</dbReference>
<dbReference type="STRING" id="59463.ENSMLUP00000018459"/>
<dbReference type="PANTHER" id="PTHR23288:SF40">
    <property type="entry name" value="OCEL DOMAIN-CONTAINING PROTEIN"/>
    <property type="match status" value="1"/>
</dbReference>
<keyword evidence="4" id="KW-0804">Transcription</keyword>
<dbReference type="HOGENOM" id="CLU_021268_0_0_1"/>
<evidence type="ECO:0000256" key="6">
    <source>
        <dbReference type="PROSITE-ProRule" id="PRU01324"/>
    </source>
</evidence>
<dbReference type="EMBL" id="AAPE02015637">
    <property type="status" value="NOT_ANNOTATED_CDS"/>
    <property type="molecule type" value="Genomic_DNA"/>
</dbReference>
<dbReference type="PROSITE" id="PS51980">
    <property type="entry name" value="OCEL"/>
    <property type="match status" value="1"/>
</dbReference>
<dbReference type="SUPFAM" id="SSF144292">
    <property type="entry name" value="occludin/ELL-like"/>
    <property type="match status" value="1"/>
</dbReference>
<dbReference type="GO" id="GO:0000987">
    <property type="term" value="F:cis-regulatory region sequence-specific DNA binding"/>
    <property type="evidence" value="ECO:0007669"/>
    <property type="project" value="TreeGrafter"/>
</dbReference>
<reference evidence="9 10" key="1">
    <citation type="journal article" date="2011" name="Nature">
        <title>A high-resolution map of human evolutionary constraint using 29 mammals.</title>
        <authorList>
            <person name="Lindblad-Toh K."/>
            <person name="Garber M."/>
            <person name="Zuk O."/>
            <person name="Lin M.F."/>
            <person name="Parker B.J."/>
            <person name="Washietl S."/>
            <person name="Kheradpour P."/>
            <person name="Ernst J."/>
            <person name="Jordan G."/>
            <person name="Mauceli E."/>
            <person name="Ward L.D."/>
            <person name="Lowe C.B."/>
            <person name="Holloway A.K."/>
            <person name="Clamp M."/>
            <person name="Gnerre S."/>
            <person name="Alfoldi J."/>
            <person name="Beal K."/>
            <person name="Chang J."/>
            <person name="Clawson H."/>
            <person name="Cuff J."/>
            <person name="Di Palma F."/>
            <person name="Fitzgerald S."/>
            <person name="Flicek P."/>
            <person name="Guttman M."/>
            <person name="Hubisz M.J."/>
            <person name="Jaffe D.B."/>
            <person name="Jungreis I."/>
            <person name="Kent W.J."/>
            <person name="Kostka D."/>
            <person name="Lara M."/>
            <person name="Martins A.L."/>
            <person name="Massingham T."/>
            <person name="Moltke I."/>
            <person name="Raney B.J."/>
            <person name="Rasmussen M.D."/>
            <person name="Robinson J."/>
            <person name="Stark A."/>
            <person name="Vilella A.J."/>
            <person name="Wen J."/>
            <person name="Xie X."/>
            <person name="Zody M.C."/>
            <person name="Baldwin J."/>
            <person name="Bloom T."/>
            <person name="Chin C.W."/>
            <person name="Heiman D."/>
            <person name="Nicol R."/>
            <person name="Nusbaum C."/>
            <person name="Young S."/>
            <person name="Wilkinson J."/>
            <person name="Worley K.C."/>
            <person name="Kovar C.L."/>
            <person name="Muzny D.M."/>
            <person name="Gibbs R.A."/>
            <person name="Cree A."/>
            <person name="Dihn H.H."/>
            <person name="Fowler G."/>
            <person name="Jhangiani S."/>
            <person name="Joshi V."/>
            <person name="Lee S."/>
            <person name="Lewis L.R."/>
            <person name="Nazareth L.V."/>
            <person name="Okwuonu G."/>
            <person name="Santibanez J."/>
            <person name="Warren W.C."/>
            <person name="Mardis E.R."/>
            <person name="Weinstock G.M."/>
            <person name="Wilson R.K."/>
            <person name="Delehaunty K."/>
            <person name="Dooling D."/>
            <person name="Fronik C."/>
            <person name="Fulton L."/>
            <person name="Fulton B."/>
            <person name="Graves T."/>
            <person name="Minx P."/>
            <person name="Sodergren E."/>
            <person name="Birney E."/>
            <person name="Margulies E.H."/>
            <person name="Herrero J."/>
            <person name="Green E.D."/>
            <person name="Haussler D."/>
            <person name="Siepel A."/>
            <person name="Goldman N."/>
            <person name="Pollard K.S."/>
            <person name="Pedersen J.S."/>
            <person name="Lander E.S."/>
            <person name="Kellis M."/>
        </authorList>
    </citation>
    <scope>NUCLEOTIDE SEQUENCE [LARGE SCALE GENOMIC DNA]</scope>
</reference>
<dbReference type="GO" id="GO:0008023">
    <property type="term" value="C:transcription elongation factor complex"/>
    <property type="evidence" value="ECO:0007669"/>
    <property type="project" value="InterPro"/>
</dbReference>
<reference evidence="9" key="3">
    <citation type="submission" date="2025-09" db="UniProtKB">
        <authorList>
            <consortium name="Ensembl"/>
        </authorList>
    </citation>
    <scope>IDENTIFICATION</scope>
</reference>
<evidence type="ECO:0000313" key="9">
    <source>
        <dbReference type="Ensembl" id="ENSMLUP00000018459.1"/>
    </source>
</evidence>
<dbReference type="Gene3D" id="1.10.10.2670">
    <property type="entry name" value="E3 ubiquitin-protein ligase"/>
    <property type="match status" value="1"/>
</dbReference>
<dbReference type="Gene3D" id="6.10.140.340">
    <property type="match status" value="1"/>
</dbReference>
<evidence type="ECO:0000259" key="8">
    <source>
        <dbReference type="PROSITE" id="PS51980"/>
    </source>
</evidence>
<feature type="compositionally biased region" description="Polar residues" evidence="7">
    <location>
        <begin position="468"/>
        <end position="477"/>
    </location>
</feature>
<gene>
    <name evidence="9" type="primary">LOC102438799</name>
</gene>
<dbReference type="GO" id="GO:0006368">
    <property type="term" value="P:transcription elongation by RNA polymerase II"/>
    <property type="evidence" value="ECO:0007669"/>
    <property type="project" value="InterPro"/>
</dbReference>
<dbReference type="Pfam" id="PF10390">
    <property type="entry name" value="ELL"/>
    <property type="match status" value="1"/>
</dbReference>
<dbReference type="GeneTree" id="ENSGT00940000165847"/>
<organism evidence="9 10">
    <name type="scientific">Myotis lucifugus</name>
    <name type="common">Little brown bat</name>
    <dbReference type="NCBI Taxonomy" id="59463"/>
    <lineage>
        <taxon>Eukaryota</taxon>
        <taxon>Metazoa</taxon>
        <taxon>Chordata</taxon>
        <taxon>Craniata</taxon>
        <taxon>Vertebrata</taxon>
        <taxon>Euteleostomi</taxon>
        <taxon>Mammalia</taxon>
        <taxon>Eutheria</taxon>
        <taxon>Laurasiatheria</taxon>
        <taxon>Chiroptera</taxon>
        <taxon>Yangochiroptera</taxon>
        <taxon>Vespertilionidae</taxon>
        <taxon>Myotis</taxon>
    </lineage>
</organism>
<evidence type="ECO:0000256" key="2">
    <source>
        <dbReference type="ARBA" id="ARBA00009171"/>
    </source>
</evidence>
<dbReference type="InterPro" id="IPR010844">
    <property type="entry name" value="Occludin_ELL"/>
</dbReference>
<keyword evidence="5" id="KW-0539">Nucleus</keyword>
<accession>G1Q426</accession>
<dbReference type="GO" id="GO:0032968">
    <property type="term" value="P:positive regulation of transcription elongation by RNA polymerase II"/>
    <property type="evidence" value="ECO:0007669"/>
    <property type="project" value="TreeGrafter"/>
</dbReference>
<evidence type="ECO:0000256" key="7">
    <source>
        <dbReference type="SAM" id="MobiDB-lite"/>
    </source>
</evidence>
<dbReference type="FunCoup" id="G1Q426">
    <property type="interactions" value="16"/>
</dbReference>
<comment type="subcellular location">
    <subcellularLocation>
        <location evidence="1">Nucleus</location>
    </subcellularLocation>
</comment>
<dbReference type="Proteomes" id="UP000001074">
    <property type="component" value="Unassembled WGS sequence"/>
</dbReference>